<keyword evidence="2" id="KW-0732">Signal</keyword>
<dbReference type="PROSITE" id="PS51257">
    <property type="entry name" value="PROKAR_LIPOPROTEIN"/>
    <property type="match status" value="1"/>
</dbReference>
<dbReference type="Pfam" id="PF09476">
    <property type="entry name" value="Pilus_CpaD"/>
    <property type="match status" value="1"/>
</dbReference>
<evidence type="ECO:0000256" key="1">
    <source>
        <dbReference type="SAM" id="MobiDB-lite"/>
    </source>
</evidence>
<evidence type="ECO:0000313" key="4">
    <source>
        <dbReference type="Proteomes" id="UP000256900"/>
    </source>
</evidence>
<reference evidence="3 4" key="1">
    <citation type="submission" date="2018-08" db="EMBL/GenBank/DDBJ databases">
        <title>Genomic Encyclopedia of Type Strains, Phase IV (KMG-IV): sequencing the most valuable type-strain genomes for metagenomic binning, comparative biology and taxonomic classification.</title>
        <authorList>
            <person name="Goeker M."/>
        </authorList>
    </citation>
    <scope>NUCLEOTIDE SEQUENCE [LARGE SCALE GENOMIC DNA]</scope>
    <source>
        <strain evidence="3 4">BW863</strain>
    </source>
</reference>
<accession>A0A3D9YXY4</accession>
<dbReference type="InterPro" id="IPR019027">
    <property type="entry name" value="Pilus_biogenesis_CpaD-related"/>
</dbReference>
<dbReference type="NCBIfam" id="TIGR02522">
    <property type="entry name" value="pilus_cpaD"/>
    <property type="match status" value="1"/>
</dbReference>
<feature type="signal peptide" evidence="2">
    <location>
        <begin position="1"/>
        <end position="36"/>
    </location>
</feature>
<dbReference type="RefSeq" id="WP_165203907.1">
    <property type="nucleotide sequence ID" value="NZ_CP025086.1"/>
</dbReference>
<feature type="compositionally biased region" description="Polar residues" evidence="1">
    <location>
        <begin position="233"/>
        <end position="250"/>
    </location>
</feature>
<dbReference type="InterPro" id="IPR013361">
    <property type="entry name" value="Pilus_CpaD"/>
</dbReference>
<dbReference type="Proteomes" id="UP000256900">
    <property type="component" value="Unassembled WGS sequence"/>
</dbReference>
<protein>
    <submittedName>
        <fullName evidence="3">Pilus assembly protein CpaD</fullName>
    </submittedName>
</protein>
<keyword evidence="4" id="KW-1185">Reference proteome</keyword>
<comment type="caution">
    <text evidence="3">The sequence shown here is derived from an EMBL/GenBank/DDBJ whole genome shotgun (WGS) entry which is preliminary data.</text>
</comment>
<name>A0A3D9YXY4_9HYPH</name>
<gene>
    <name evidence="3" type="ORF">DES32_1236</name>
</gene>
<sequence length="250" mass="26816">MPISPNRTAQTGRKAAKGRALLALCTAAALSGCASANVDRMRTSSIPMDDYRVRHPIVLSESANRLDIFPPPQARSLDRRSYAQVVQYGKLYRSNGQGPIVAFLPEAGTANRGTIESIRRALAAGGAYAPLQVTTYPVVNRDLASPIRLSFIGLKAKVADACGQWPSDLASGSSLQGWQNKPYWNYGCSYQSIFAAQVADPRDLVGPRAEDPSDTVFRTYAIDQVRAGKDPATTWNTNGTSINPIGSGAQ</sequence>
<dbReference type="AlphaFoldDB" id="A0A3D9YXY4"/>
<proteinExistence type="predicted"/>
<evidence type="ECO:0000313" key="3">
    <source>
        <dbReference type="EMBL" id="REF87613.1"/>
    </source>
</evidence>
<dbReference type="EMBL" id="QUMO01000002">
    <property type="protein sequence ID" value="REF87613.1"/>
    <property type="molecule type" value="Genomic_DNA"/>
</dbReference>
<organism evidence="3 4">
    <name type="scientific">Methylovirgula ligni</name>
    <dbReference type="NCBI Taxonomy" id="569860"/>
    <lineage>
        <taxon>Bacteria</taxon>
        <taxon>Pseudomonadati</taxon>
        <taxon>Pseudomonadota</taxon>
        <taxon>Alphaproteobacteria</taxon>
        <taxon>Hyphomicrobiales</taxon>
        <taxon>Beijerinckiaceae</taxon>
        <taxon>Methylovirgula</taxon>
    </lineage>
</organism>
<evidence type="ECO:0000256" key="2">
    <source>
        <dbReference type="SAM" id="SignalP"/>
    </source>
</evidence>
<feature type="region of interest" description="Disordered" evidence="1">
    <location>
        <begin position="231"/>
        <end position="250"/>
    </location>
</feature>
<feature type="chain" id="PRO_5017538409" evidence="2">
    <location>
        <begin position="37"/>
        <end position="250"/>
    </location>
</feature>